<keyword evidence="2" id="KW-1003">Cell membrane</keyword>
<keyword evidence="9" id="KW-1185">Reference proteome</keyword>
<feature type="transmembrane region" description="Helical" evidence="6">
    <location>
        <begin position="312"/>
        <end position="339"/>
    </location>
</feature>
<feature type="transmembrane region" description="Helical" evidence="6">
    <location>
        <begin position="116"/>
        <end position="137"/>
    </location>
</feature>
<gene>
    <name evidence="8" type="ORF">GCM10017161_08340</name>
</gene>
<evidence type="ECO:0000256" key="3">
    <source>
        <dbReference type="ARBA" id="ARBA00022692"/>
    </source>
</evidence>
<keyword evidence="4 6" id="KW-1133">Transmembrane helix</keyword>
<dbReference type="PANTHER" id="PTHR43478:SF1">
    <property type="entry name" value="NA+_H+ ANTIPORTER NHAC-LIKE C-TERMINAL DOMAIN-CONTAINING PROTEIN"/>
    <property type="match status" value="1"/>
</dbReference>
<evidence type="ECO:0000256" key="2">
    <source>
        <dbReference type="ARBA" id="ARBA00022475"/>
    </source>
</evidence>
<dbReference type="RefSeq" id="WP_189767583.1">
    <property type="nucleotide sequence ID" value="NZ_BNCK01000002.1"/>
</dbReference>
<keyword evidence="5 6" id="KW-0472">Membrane</keyword>
<feature type="transmembrane region" description="Helical" evidence="6">
    <location>
        <begin position="149"/>
        <end position="175"/>
    </location>
</feature>
<feature type="transmembrane region" description="Helical" evidence="6">
    <location>
        <begin position="345"/>
        <end position="366"/>
    </location>
</feature>
<evidence type="ECO:0000313" key="9">
    <source>
        <dbReference type="Proteomes" id="UP000623842"/>
    </source>
</evidence>
<evidence type="ECO:0000256" key="1">
    <source>
        <dbReference type="ARBA" id="ARBA00004651"/>
    </source>
</evidence>
<name>A0A919EHD2_9GAMM</name>
<feature type="transmembrane region" description="Helical" evidence="6">
    <location>
        <begin position="274"/>
        <end position="291"/>
    </location>
</feature>
<dbReference type="Pfam" id="PF03553">
    <property type="entry name" value="Na_H_antiporter"/>
    <property type="match status" value="1"/>
</dbReference>
<organism evidence="8 9">
    <name type="scientific">Thalassotalea marina</name>
    <dbReference type="NCBI Taxonomy" id="1673741"/>
    <lineage>
        <taxon>Bacteria</taxon>
        <taxon>Pseudomonadati</taxon>
        <taxon>Pseudomonadota</taxon>
        <taxon>Gammaproteobacteria</taxon>
        <taxon>Alteromonadales</taxon>
        <taxon>Colwelliaceae</taxon>
        <taxon>Thalassotalea</taxon>
    </lineage>
</organism>
<evidence type="ECO:0000259" key="7">
    <source>
        <dbReference type="Pfam" id="PF03553"/>
    </source>
</evidence>
<evidence type="ECO:0000313" key="8">
    <source>
        <dbReference type="EMBL" id="GHF83374.1"/>
    </source>
</evidence>
<feature type="transmembrane region" description="Helical" evidence="6">
    <location>
        <begin position="373"/>
        <end position="399"/>
    </location>
</feature>
<dbReference type="EMBL" id="BNCK01000002">
    <property type="protein sequence ID" value="GHF83374.1"/>
    <property type="molecule type" value="Genomic_DNA"/>
</dbReference>
<evidence type="ECO:0000256" key="4">
    <source>
        <dbReference type="ARBA" id="ARBA00022989"/>
    </source>
</evidence>
<feature type="transmembrane region" description="Helical" evidence="6">
    <location>
        <begin position="242"/>
        <end position="262"/>
    </location>
</feature>
<sequence length="456" mass="48883">MEWYSLLPPIVAVIIVLWKKEVILALLLAVFTSELLLAGSGVDAVFHGAVATIERIVSIFSSPGNTRILMFSLIIGAVLAYMRHSGGVTAMVEYVIAKGFGKNKRQVAFMANFTGMAIFIESNLSVLTAGIVSRGLFDRYKMSRAKLAYIIDSSAAPICILVLLNGWGAFVLGLLSNYEFEQSAAEIMWGTILLNFYPIIALMMVWYTAFTGNLHGPLARAESKVAQELEHKHEFEPTKARFMFVPLLTMVLGMIGFMLWTGNGVLADGSGSKSVLYATICACLVAYTMMLSTKKFTHHQLVKIGFNGMGELLPLVTIVLLSLTLGASLKILGTGVYVAQIVGDSLPVFMIAPMLFLAGAVIAFSTGTSWGTFAILIPIGVPLIQALGLPPSFIIAAILGGGVFGDHCSPISDTTAVSALASGCELLEHVKTQLPYALFGGALTLILYTVYGLVFL</sequence>
<proteinExistence type="predicted"/>
<reference evidence="8" key="2">
    <citation type="submission" date="2020-09" db="EMBL/GenBank/DDBJ databases">
        <authorList>
            <person name="Sun Q."/>
            <person name="Kim S."/>
        </authorList>
    </citation>
    <scope>NUCLEOTIDE SEQUENCE</scope>
    <source>
        <strain evidence="8">KCTC 42731</strain>
    </source>
</reference>
<feature type="transmembrane region" description="Helical" evidence="6">
    <location>
        <begin position="187"/>
        <end position="210"/>
    </location>
</feature>
<feature type="transmembrane region" description="Helical" evidence="6">
    <location>
        <begin position="436"/>
        <end position="455"/>
    </location>
</feature>
<comment type="subcellular location">
    <subcellularLocation>
        <location evidence="1">Cell membrane</location>
        <topology evidence="1">Multi-pass membrane protein</topology>
    </subcellularLocation>
</comment>
<dbReference type="Proteomes" id="UP000623842">
    <property type="component" value="Unassembled WGS sequence"/>
</dbReference>
<comment type="caution">
    <text evidence="8">The sequence shown here is derived from an EMBL/GenBank/DDBJ whole genome shotgun (WGS) entry which is preliminary data.</text>
</comment>
<dbReference type="AlphaFoldDB" id="A0A919EHD2"/>
<accession>A0A919EHD2</accession>
<dbReference type="InterPro" id="IPR018461">
    <property type="entry name" value="Na/H_Antiport_NhaC-like_C"/>
</dbReference>
<feature type="transmembrane region" description="Helical" evidence="6">
    <location>
        <begin position="68"/>
        <end position="96"/>
    </location>
</feature>
<keyword evidence="3 6" id="KW-0812">Transmembrane</keyword>
<evidence type="ECO:0000256" key="6">
    <source>
        <dbReference type="SAM" id="Phobius"/>
    </source>
</evidence>
<dbReference type="GO" id="GO:0005886">
    <property type="term" value="C:plasma membrane"/>
    <property type="evidence" value="ECO:0007669"/>
    <property type="project" value="UniProtKB-SubCell"/>
</dbReference>
<feature type="transmembrane region" description="Helical" evidence="6">
    <location>
        <begin position="6"/>
        <end position="31"/>
    </location>
</feature>
<dbReference type="PANTHER" id="PTHR43478">
    <property type="entry name" value="NA+/H+ ANTIPORTER-RELATED"/>
    <property type="match status" value="1"/>
</dbReference>
<evidence type="ECO:0000256" key="5">
    <source>
        <dbReference type="ARBA" id="ARBA00023136"/>
    </source>
</evidence>
<reference evidence="8" key="1">
    <citation type="journal article" date="2014" name="Int. J. Syst. Evol. Microbiol.">
        <title>Complete genome sequence of Corynebacterium casei LMG S-19264T (=DSM 44701T), isolated from a smear-ripened cheese.</title>
        <authorList>
            <consortium name="US DOE Joint Genome Institute (JGI-PGF)"/>
            <person name="Walter F."/>
            <person name="Albersmeier A."/>
            <person name="Kalinowski J."/>
            <person name="Ruckert C."/>
        </authorList>
    </citation>
    <scope>NUCLEOTIDE SEQUENCE</scope>
    <source>
        <strain evidence="8">KCTC 42731</strain>
    </source>
</reference>
<feature type="domain" description="Na+/H+ antiporter NhaC-like C-terminal" evidence="7">
    <location>
        <begin position="170"/>
        <end position="452"/>
    </location>
</feature>
<protein>
    <submittedName>
        <fullName evidence="8">Sodium:proton antiporter</fullName>
    </submittedName>
</protein>